<comment type="caution">
    <text evidence="1">The sequence shown here is derived from an EMBL/GenBank/DDBJ whole genome shotgun (WGS) entry which is preliminary data.</text>
</comment>
<organism evidence="1 2">
    <name type="scientific">Candidatus Wolfebacteria bacterium CG_4_10_14_0_8_um_filter_37_11</name>
    <dbReference type="NCBI Taxonomy" id="1975062"/>
    <lineage>
        <taxon>Bacteria</taxon>
        <taxon>Candidatus Wolfeibacteriota</taxon>
    </lineage>
</organism>
<dbReference type="Pfam" id="PF19891">
    <property type="entry name" value="DUF6364"/>
    <property type="match status" value="1"/>
</dbReference>
<dbReference type="InterPro" id="IPR045944">
    <property type="entry name" value="DUF6364"/>
</dbReference>
<evidence type="ECO:0000313" key="1">
    <source>
        <dbReference type="EMBL" id="PIY59666.1"/>
    </source>
</evidence>
<reference evidence="2" key="1">
    <citation type="submission" date="2017-09" db="EMBL/GenBank/DDBJ databases">
        <title>Depth-based differentiation of microbial function through sediment-hosted aquifers and enrichment of novel symbionts in the deep terrestrial subsurface.</title>
        <authorList>
            <person name="Probst A.J."/>
            <person name="Ladd B."/>
            <person name="Jarett J.K."/>
            <person name="Geller-Mcgrath D.E."/>
            <person name="Sieber C.M.K."/>
            <person name="Emerson J.B."/>
            <person name="Anantharaman K."/>
            <person name="Thomas B.C."/>
            <person name="Malmstrom R."/>
            <person name="Stieglmeier M."/>
            <person name="Klingl A."/>
            <person name="Woyke T."/>
            <person name="Ryan C.M."/>
            <person name="Banfield J.F."/>
        </authorList>
    </citation>
    <scope>NUCLEOTIDE SEQUENCE [LARGE SCALE GENOMIC DNA]</scope>
</reference>
<evidence type="ECO:0008006" key="3">
    <source>
        <dbReference type="Google" id="ProtNLM"/>
    </source>
</evidence>
<dbReference type="InterPro" id="IPR013321">
    <property type="entry name" value="Arc_rbn_hlx_hlx"/>
</dbReference>
<name>A0A2M7Q8B2_9BACT</name>
<dbReference type="AlphaFoldDB" id="A0A2M7Q8B2"/>
<accession>A0A2M7Q8B2</accession>
<sequence length="89" mass="9950">MNTVISVKVDKKVKESAREVAESAGLTLSSLINVYLRQISATRHIEIYAPEQMTPKLEKLISGIEKEIKKGKISKKFTTANDFLVDLKS</sequence>
<dbReference type="Proteomes" id="UP000230363">
    <property type="component" value="Unassembled WGS sequence"/>
</dbReference>
<evidence type="ECO:0000313" key="2">
    <source>
        <dbReference type="Proteomes" id="UP000230363"/>
    </source>
</evidence>
<dbReference type="EMBL" id="PFKZ01000020">
    <property type="protein sequence ID" value="PIY59666.1"/>
    <property type="molecule type" value="Genomic_DNA"/>
</dbReference>
<protein>
    <recommendedName>
        <fullName evidence="3">Type II toxin-antitoxin system antitoxin, RelB/DinJ family</fullName>
    </recommendedName>
</protein>
<proteinExistence type="predicted"/>
<dbReference type="GO" id="GO:0006355">
    <property type="term" value="P:regulation of DNA-templated transcription"/>
    <property type="evidence" value="ECO:0007669"/>
    <property type="project" value="InterPro"/>
</dbReference>
<dbReference type="Gene3D" id="1.10.1220.10">
    <property type="entry name" value="Met repressor-like"/>
    <property type="match status" value="1"/>
</dbReference>
<gene>
    <name evidence="1" type="ORF">COY96_00570</name>
</gene>